<evidence type="ECO:0000313" key="2">
    <source>
        <dbReference type="EMBL" id="GMI14774.1"/>
    </source>
</evidence>
<evidence type="ECO:0000313" key="3">
    <source>
        <dbReference type="Proteomes" id="UP001165122"/>
    </source>
</evidence>
<sequence length="181" mass="19671">MDMEDGDIPFAIIDDGEYESSSQIDTRRAEVWDERASSKAFEASVASHSPSSSSATEGLKVDIVPLVLETINHAASTLLSEGDFIAPMHVQTPDEEQGVPGQWTTTTQPADFEQAPTEDEVKEMEEWEPEKVPLPAWAVNGRVVGTGTELKDGAEEFSEYARGFADGGNLAESLQKQHKSS</sequence>
<gene>
    <name evidence="2" type="ORF">TrLO_g4333</name>
</gene>
<dbReference type="Proteomes" id="UP001165122">
    <property type="component" value="Unassembled WGS sequence"/>
</dbReference>
<comment type="caution">
    <text evidence="2">The sequence shown here is derived from an EMBL/GenBank/DDBJ whole genome shotgun (WGS) entry which is preliminary data.</text>
</comment>
<dbReference type="AlphaFoldDB" id="A0A9W7FMH5"/>
<protein>
    <submittedName>
        <fullName evidence="2">Uncharacterized protein</fullName>
    </submittedName>
</protein>
<feature type="region of interest" description="Disordered" evidence="1">
    <location>
        <begin position="93"/>
        <end position="129"/>
    </location>
</feature>
<dbReference type="OrthoDB" id="10462283at2759"/>
<feature type="compositionally biased region" description="Low complexity" evidence="1">
    <location>
        <begin position="43"/>
        <end position="55"/>
    </location>
</feature>
<dbReference type="EMBL" id="BRXW01000218">
    <property type="protein sequence ID" value="GMI14774.1"/>
    <property type="molecule type" value="Genomic_DNA"/>
</dbReference>
<accession>A0A9W7FMH5</accession>
<feature type="compositionally biased region" description="Acidic residues" evidence="1">
    <location>
        <begin position="116"/>
        <end position="128"/>
    </location>
</feature>
<proteinExistence type="predicted"/>
<feature type="region of interest" description="Disordered" evidence="1">
    <location>
        <begin position="1"/>
        <end position="56"/>
    </location>
</feature>
<keyword evidence="3" id="KW-1185">Reference proteome</keyword>
<name>A0A9W7FMH5_9STRA</name>
<feature type="compositionally biased region" description="Basic and acidic residues" evidence="1">
    <location>
        <begin position="25"/>
        <end position="37"/>
    </location>
</feature>
<reference evidence="3" key="1">
    <citation type="journal article" date="2023" name="Commun. Biol.">
        <title>Genome analysis of Parmales, the sister group of diatoms, reveals the evolutionary specialization of diatoms from phago-mixotrophs to photoautotrophs.</title>
        <authorList>
            <person name="Ban H."/>
            <person name="Sato S."/>
            <person name="Yoshikawa S."/>
            <person name="Yamada K."/>
            <person name="Nakamura Y."/>
            <person name="Ichinomiya M."/>
            <person name="Sato N."/>
            <person name="Blanc-Mathieu R."/>
            <person name="Endo H."/>
            <person name="Kuwata A."/>
            <person name="Ogata H."/>
        </authorList>
    </citation>
    <scope>NUCLEOTIDE SEQUENCE [LARGE SCALE GENOMIC DNA]</scope>
    <source>
        <strain evidence="3">NIES 3700</strain>
    </source>
</reference>
<evidence type="ECO:0000256" key="1">
    <source>
        <dbReference type="SAM" id="MobiDB-lite"/>
    </source>
</evidence>
<organism evidence="2 3">
    <name type="scientific">Triparma laevis f. longispina</name>
    <dbReference type="NCBI Taxonomy" id="1714387"/>
    <lineage>
        <taxon>Eukaryota</taxon>
        <taxon>Sar</taxon>
        <taxon>Stramenopiles</taxon>
        <taxon>Ochrophyta</taxon>
        <taxon>Bolidophyceae</taxon>
        <taxon>Parmales</taxon>
        <taxon>Triparmaceae</taxon>
        <taxon>Triparma</taxon>
    </lineage>
</organism>